<dbReference type="Gene3D" id="3.40.710.10">
    <property type="entry name" value="DD-peptidase/beta-lactamase superfamily"/>
    <property type="match status" value="1"/>
</dbReference>
<dbReference type="InterPro" id="IPR001466">
    <property type="entry name" value="Beta-lactam-related"/>
</dbReference>
<dbReference type="InterPro" id="IPR050491">
    <property type="entry name" value="AmpC-like"/>
</dbReference>
<dbReference type="KEGG" id="aup:AsAng_0006940"/>
<dbReference type="SUPFAM" id="SSF56601">
    <property type="entry name" value="beta-lactamase/transpeptidase-like"/>
    <property type="match status" value="1"/>
</dbReference>
<feature type="chain" id="PRO_5037870613" evidence="1">
    <location>
        <begin position="20"/>
        <end position="361"/>
    </location>
</feature>
<keyword evidence="1" id="KW-0732">Signal</keyword>
<protein>
    <submittedName>
        <fullName evidence="3">Beta-lactamase family protein</fullName>
    </submittedName>
</protein>
<dbReference type="Proteomes" id="UP001060919">
    <property type="component" value="Chromosome"/>
</dbReference>
<dbReference type="PANTHER" id="PTHR46825">
    <property type="entry name" value="D-ALANYL-D-ALANINE-CARBOXYPEPTIDASE/ENDOPEPTIDASE AMPH"/>
    <property type="match status" value="1"/>
</dbReference>
<dbReference type="EMBL" id="AP026867">
    <property type="protein sequence ID" value="BDS09989.1"/>
    <property type="molecule type" value="Genomic_DNA"/>
</dbReference>
<evidence type="ECO:0000313" key="3">
    <source>
        <dbReference type="EMBL" id="BDS09989.1"/>
    </source>
</evidence>
<gene>
    <name evidence="3" type="ORF">AsAng_0006940</name>
</gene>
<keyword evidence="4" id="KW-1185">Reference proteome</keyword>
<organism evidence="3 4">
    <name type="scientific">Aureispira anguillae</name>
    <dbReference type="NCBI Taxonomy" id="2864201"/>
    <lineage>
        <taxon>Bacteria</taxon>
        <taxon>Pseudomonadati</taxon>
        <taxon>Bacteroidota</taxon>
        <taxon>Saprospiria</taxon>
        <taxon>Saprospirales</taxon>
        <taxon>Saprospiraceae</taxon>
        <taxon>Aureispira</taxon>
    </lineage>
</organism>
<name>A0A915YBF2_9BACT</name>
<reference evidence="3" key="1">
    <citation type="submission" date="2022-09" db="EMBL/GenBank/DDBJ databases">
        <title>Aureispira anguillicida sp. nov., isolated from Leptocephalus of Japanese eel Anguilla japonica.</title>
        <authorList>
            <person name="Yuasa K."/>
            <person name="Mekata T."/>
            <person name="Ikunari K."/>
        </authorList>
    </citation>
    <scope>NUCLEOTIDE SEQUENCE</scope>
    <source>
        <strain evidence="3">EL160426</strain>
    </source>
</reference>
<evidence type="ECO:0000313" key="4">
    <source>
        <dbReference type="Proteomes" id="UP001060919"/>
    </source>
</evidence>
<accession>A0A915YBF2</accession>
<dbReference type="AlphaFoldDB" id="A0A915YBF2"/>
<feature type="signal peptide" evidence="1">
    <location>
        <begin position="1"/>
        <end position="19"/>
    </location>
</feature>
<proteinExistence type="predicted"/>
<dbReference type="RefSeq" id="WP_264791332.1">
    <property type="nucleotide sequence ID" value="NZ_AP026867.1"/>
</dbReference>
<evidence type="ECO:0000256" key="1">
    <source>
        <dbReference type="SAM" id="SignalP"/>
    </source>
</evidence>
<evidence type="ECO:0000259" key="2">
    <source>
        <dbReference type="Pfam" id="PF00144"/>
    </source>
</evidence>
<feature type="domain" description="Beta-lactamase-related" evidence="2">
    <location>
        <begin position="39"/>
        <end position="332"/>
    </location>
</feature>
<sequence length="361" mass="40337">MKYLLVFLFPLFFFKISTAQSPLEFVKKYGSNFPTYTELSIAVINGEQITFYGFIKKETGFEPKENKNSIFEIGSITKVFTSTLLADQVVKGKIKLEQTIKKSLPFKLKGRPKITFKTLANHTAGLPRLPDNLFAMMANNPDNPYKGYNAQKLKEYCAKELTLSSAIGEQYAYSNLGAGLLGYALCQKTKQSYEDLLQTIVFEPLQMNHSTTLRDSVKGTFIKGLDPTGSVTSNWDLEVLAPAGNILSSVRDLSKFVRANFEIKNKVFALQQTKTHTIGEKMDIALGWHIIHAKSGANYHWHNGGTGGYTSSMIMDVPNQKGIVILSNVSAFHSQTGNIDRLAFEWMKKIADVSPKEKTSR</sequence>
<dbReference type="PANTHER" id="PTHR46825:SF8">
    <property type="entry name" value="BETA-LACTAMASE-RELATED"/>
    <property type="match status" value="1"/>
</dbReference>
<dbReference type="Pfam" id="PF00144">
    <property type="entry name" value="Beta-lactamase"/>
    <property type="match status" value="1"/>
</dbReference>
<dbReference type="InterPro" id="IPR012338">
    <property type="entry name" value="Beta-lactam/transpept-like"/>
</dbReference>